<proteinExistence type="predicted"/>
<organism evidence="1 2">
    <name type="scientific">Megaselia scalaris</name>
    <name type="common">Humpbacked fly</name>
    <name type="synonym">Phora scalaris</name>
    <dbReference type="NCBI Taxonomy" id="36166"/>
    <lineage>
        <taxon>Eukaryota</taxon>
        <taxon>Metazoa</taxon>
        <taxon>Ecdysozoa</taxon>
        <taxon>Arthropoda</taxon>
        <taxon>Hexapoda</taxon>
        <taxon>Insecta</taxon>
        <taxon>Pterygota</taxon>
        <taxon>Neoptera</taxon>
        <taxon>Endopterygota</taxon>
        <taxon>Diptera</taxon>
        <taxon>Brachycera</taxon>
        <taxon>Muscomorpha</taxon>
        <taxon>Platypezoidea</taxon>
        <taxon>Phoridae</taxon>
        <taxon>Megaseliini</taxon>
        <taxon>Megaselia</taxon>
    </lineage>
</organism>
<evidence type="ECO:0000313" key="1">
    <source>
        <dbReference type="EnsemblMetazoa" id="MESCA004749-PA"/>
    </source>
</evidence>
<dbReference type="Proteomes" id="UP000015102">
    <property type="component" value="Unassembled WGS sequence"/>
</dbReference>
<keyword evidence="2" id="KW-1185">Reference proteome</keyword>
<dbReference type="EMBL" id="CAQQ02092950">
    <property type="status" value="NOT_ANNOTATED_CDS"/>
    <property type="molecule type" value="Genomic_DNA"/>
</dbReference>
<reference evidence="2" key="1">
    <citation type="submission" date="2013-02" db="EMBL/GenBank/DDBJ databases">
        <authorList>
            <person name="Hughes D."/>
        </authorList>
    </citation>
    <scope>NUCLEOTIDE SEQUENCE</scope>
    <source>
        <strain>Durham</strain>
        <strain evidence="2">NC isolate 2 -- Noor lab</strain>
    </source>
</reference>
<evidence type="ECO:0008006" key="3">
    <source>
        <dbReference type="Google" id="ProtNLM"/>
    </source>
</evidence>
<reference evidence="1" key="2">
    <citation type="submission" date="2015-06" db="UniProtKB">
        <authorList>
            <consortium name="EnsemblMetazoa"/>
        </authorList>
    </citation>
    <scope>IDENTIFICATION</scope>
</reference>
<name>T1GMH5_MEGSC</name>
<accession>T1GMH5</accession>
<protein>
    <recommendedName>
        <fullName evidence="3">Reverse transcriptase domain-containing protein</fullName>
    </recommendedName>
</protein>
<dbReference type="HOGENOM" id="CLU_2199962_0_0_1"/>
<dbReference type="AlphaFoldDB" id="T1GMH5"/>
<sequence>MKNGDESRMTPQQKPLVFNSEEVRSAIQKLKNNKSTGSDGIPAELLKSANHKFHRCLSLAANKLNDITKASLRLVLLANVWKEFKKVSIPKVGKVGHSNAKDDIPTNC</sequence>
<dbReference type="EnsemblMetazoa" id="MESCA004749-RA">
    <property type="protein sequence ID" value="MESCA004749-PA"/>
    <property type="gene ID" value="MESCA004749"/>
</dbReference>
<evidence type="ECO:0000313" key="2">
    <source>
        <dbReference type="Proteomes" id="UP000015102"/>
    </source>
</evidence>
<dbReference type="EMBL" id="CAQQ02092949">
    <property type="status" value="NOT_ANNOTATED_CDS"/>
    <property type="molecule type" value="Genomic_DNA"/>
</dbReference>